<reference evidence="3" key="1">
    <citation type="submission" date="2016-10" db="EMBL/GenBank/DDBJ databases">
        <authorList>
            <person name="Varghese N."/>
            <person name="Submissions S."/>
        </authorList>
    </citation>
    <scope>NUCLEOTIDE SEQUENCE [LARGE SCALE GENOMIC DNA]</scope>
    <source>
        <strain evidence="3">DSM 44654</strain>
    </source>
</reference>
<dbReference type="Gene3D" id="3.10.450.50">
    <property type="match status" value="1"/>
</dbReference>
<dbReference type="InterPro" id="IPR032710">
    <property type="entry name" value="NTF2-like_dom_sf"/>
</dbReference>
<evidence type="ECO:0000313" key="3">
    <source>
        <dbReference type="Proteomes" id="UP000198878"/>
    </source>
</evidence>
<dbReference type="InterPro" id="IPR037401">
    <property type="entry name" value="SnoaL-like"/>
</dbReference>
<dbReference type="NCBIfam" id="TIGR02246">
    <property type="entry name" value="SgcJ/EcaC family oxidoreductase"/>
    <property type="match status" value="1"/>
</dbReference>
<protein>
    <recommendedName>
        <fullName evidence="1">SnoaL-like domain-containing protein</fullName>
    </recommendedName>
</protein>
<organism evidence="2 3">
    <name type="scientific">Amycolatopsis pretoriensis</name>
    <dbReference type="NCBI Taxonomy" id="218821"/>
    <lineage>
        <taxon>Bacteria</taxon>
        <taxon>Bacillati</taxon>
        <taxon>Actinomycetota</taxon>
        <taxon>Actinomycetes</taxon>
        <taxon>Pseudonocardiales</taxon>
        <taxon>Pseudonocardiaceae</taxon>
        <taxon>Amycolatopsis</taxon>
    </lineage>
</organism>
<proteinExistence type="predicted"/>
<dbReference type="RefSeq" id="WP_086671496.1">
    <property type="nucleotide sequence ID" value="NZ_FNUJ01000006.1"/>
</dbReference>
<feature type="domain" description="SnoaL-like" evidence="1">
    <location>
        <begin position="27"/>
        <end position="131"/>
    </location>
</feature>
<dbReference type="InterPro" id="IPR011944">
    <property type="entry name" value="Steroid_delta5-4_isomerase"/>
</dbReference>
<sequence length="138" mass="14250">MSTSNGTSTVATEQAAAAAVPQRIVAAWAGNDAKAFSEVFTEDGTMALPGGIFVKGRAAIQEFMAAGYAGPYKGTRVHGDPVDIRFLGEEAAVVVTVGGVLAPGETEVSPERAVRAIWVLAKQDGAWQLAAYQNTPLG</sequence>
<keyword evidence="3" id="KW-1185">Reference proteome</keyword>
<dbReference type="EMBL" id="FNUJ01000006">
    <property type="protein sequence ID" value="SEF33259.1"/>
    <property type="molecule type" value="Genomic_DNA"/>
</dbReference>
<evidence type="ECO:0000259" key="1">
    <source>
        <dbReference type="Pfam" id="PF13577"/>
    </source>
</evidence>
<gene>
    <name evidence="2" type="ORF">SAMN05421837_106694</name>
</gene>
<dbReference type="SUPFAM" id="SSF54427">
    <property type="entry name" value="NTF2-like"/>
    <property type="match status" value="1"/>
</dbReference>
<dbReference type="OrthoDB" id="582586at2"/>
<dbReference type="Proteomes" id="UP000198878">
    <property type="component" value="Unassembled WGS sequence"/>
</dbReference>
<dbReference type="Pfam" id="PF13577">
    <property type="entry name" value="SnoaL_4"/>
    <property type="match status" value="1"/>
</dbReference>
<evidence type="ECO:0000313" key="2">
    <source>
        <dbReference type="EMBL" id="SEF33259.1"/>
    </source>
</evidence>
<accession>A0A1H5R4L7</accession>
<dbReference type="STRING" id="218821.SAMN05421837_106694"/>
<name>A0A1H5R4L7_9PSEU</name>
<dbReference type="AlphaFoldDB" id="A0A1H5R4L7"/>